<dbReference type="EMBL" id="CP013244">
    <property type="protein sequence ID" value="ANP46815.1"/>
    <property type="molecule type" value="Genomic_DNA"/>
</dbReference>
<feature type="signal peptide" evidence="1">
    <location>
        <begin position="1"/>
        <end position="28"/>
    </location>
</feature>
<dbReference type="AlphaFoldDB" id="A0A1B1AJU0"/>
<keyword evidence="3" id="KW-1185">Reference proteome</keyword>
<reference evidence="2 3" key="1">
    <citation type="submission" date="2015-11" db="EMBL/GenBank/DDBJ databases">
        <title>Whole-Genome Sequence of Candidatus Oderbacter manganicum from the National Park Lower Oder Valley, Germany.</title>
        <authorList>
            <person name="Braun B."/>
            <person name="Liere K."/>
            <person name="Szewzyk U."/>
        </authorList>
    </citation>
    <scope>NUCLEOTIDE SEQUENCE [LARGE SCALE GENOMIC DNA]</scope>
    <source>
        <strain evidence="2 3">OTSz_A_272</strain>
    </source>
</reference>
<dbReference type="PROSITE" id="PS51257">
    <property type="entry name" value="PROKAR_LIPOPROTEIN"/>
    <property type="match status" value="1"/>
</dbReference>
<evidence type="ECO:0000256" key="1">
    <source>
        <dbReference type="SAM" id="SignalP"/>
    </source>
</evidence>
<accession>A0A1B1AJU0</accession>
<dbReference type="STRING" id="1759059.ATE48_13280"/>
<dbReference type="KEGG" id="cbot:ATE48_13280"/>
<dbReference type="Proteomes" id="UP000092498">
    <property type="component" value="Chromosome"/>
</dbReference>
<organism evidence="2 3">
    <name type="scientific">Candidatus Viadribacter manganicus</name>
    <dbReference type="NCBI Taxonomy" id="1759059"/>
    <lineage>
        <taxon>Bacteria</taxon>
        <taxon>Pseudomonadati</taxon>
        <taxon>Pseudomonadota</taxon>
        <taxon>Alphaproteobacteria</taxon>
        <taxon>Hyphomonadales</taxon>
        <taxon>Hyphomonadaceae</taxon>
        <taxon>Candidatus Viadribacter</taxon>
    </lineage>
</organism>
<protein>
    <recommendedName>
        <fullName evidence="4">Lipoprotein</fullName>
    </recommendedName>
</protein>
<name>A0A1B1AJU0_9PROT</name>
<evidence type="ECO:0000313" key="2">
    <source>
        <dbReference type="EMBL" id="ANP46815.1"/>
    </source>
</evidence>
<dbReference type="InParanoid" id="A0A1B1AJU0"/>
<keyword evidence="1" id="KW-0732">Signal</keyword>
<feature type="chain" id="PRO_5008518902" description="Lipoprotein" evidence="1">
    <location>
        <begin position="29"/>
        <end position="170"/>
    </location>
</feature>
<evidence type="ECO:0008006" key="4">
    <source>
        <dbReference type="Google" id="ProtNLM"/>
    </source>
</evidence>
<gene>
    <name evidence="2" type="ORF">ATE48_13280</name>
</gene>
<evidence type="ECO:0000313" key="3">
    <source>
        <dbReference type="Proteomes" id="UP000092498"/>
    </source>
</evidence>
<sequence>MKVAYLSKVAFAGALLLLAACGQNGEQAATTEAPPAPQLEAYTWGAQAPSTFEAPSTMHLANGYGYAILANTAVATGDTVNARLTVQGATGRWVRVVLQRHCDSTAGDDATPINVELNGQPQTVEVSHTFQANYSCIRMSLMSMDSQPLNLTVSDLAVSKGAALRDTSGG</sequence>
<proteinExistence type="predicted"/>
<dbReference type="RefSeq" id="WP_066772276.1">
    <property type="nucleotide sequence ID" value="NZ_CP013244.1"/>
</dbReference>